<gene>
    <name evidence="2" type="ORF">GCM10009740_16710</name>
</gene>
<protein>
    <submittedName>
        <fullName evidence="2">Uncharacterized protein</fullName>
    </submittedName>
</protein>
<dbReference type="Proteomes" id="UP001501285">
    <property type="component" value="Unassembled WGS sequence"/>
</dbReference>
<evidence type="ECO:0000313" key="2">
    <source>
        <dbReference type="EMBL" id="GAA2027706.1"/>
    </source>
</evidence>
<feature type="transmembrane region" description="Helical" evidence="1">
    <location>
        <begin position="64"/>
        <end position="87"/>
    </location>
</feature>
<feature type="transmembrane region" description="Helical" evidence="1">
    <location>
        <begin position="107"/>
        <end position="134"/>
    </location>
</feature>
<dbReference type="EMBL" id="BAAANB010000008">
    <property type="protein sequence ID" value="GAA2027706.1"/>
    <property type="molecule type" value="Genomic_DNA"/>
</dbReference>
<evidence type="ECO:0000313" key="3">
    <source>
        <dbReference type="Proteomes" id="UP001501285"/>
    </source>
</evidence>
<proteinExistence type="predicted"/>
<keyword evidence="1" id="KW-0472">Membrane</keyword>
<organism evidence="2 3">
    <name type="scientific">Terrabacter terrae</name>
    <dbReference type="NCBI Taxonomy" id="318434"/>
    <lineage>
        <taxon>Bacteria</taxon>
        <taxon>Bacillati</taxon>
        <taxon>Actinomycetota</taxon>
        <taxon>Actinomycetes</taxon>
        <taxon>Micrococcales</taxon>
        <taxon>Intrasporangiaceae</taxon>
        <taxon>Terrabacter</taxon>
    </lineage>
</organism>
<feature type="transmembrane region" description="Helical" evidence="1">
    <location>
        <begin position="146"/>
        <end position="168"/>
    </location>
</feature>
<keyword evidence="3" id="KW-1185">Reference proteome</keyword>
<accession>A0ABN2U4J8</accession>
<reference evidence="2 3" key="1">
    <citation type="journal article" date="2019" name="Int. J. Syst. Evol. Microbiol.">
        <title>The Global Catalogue of Microorganisms (GCM) 10K type strain sequencing project: providing services to taxonomists for standard genome sequencing and annotation.</title>
        <authorList>
            <consortium name="The Broad Institute Genomics Platform"/>
            <consortium name="The Broad Institute Genome Sequencing Center for Infectious Disease"/>
            <person name="Wu L."/>
            <person name="Ma J."/>
        </authorList>
    </citation>
    <scope>NUCLEOTIDE SEQUENCE [LARGE SCALE GENOMIC DNA]</scope>
    <source>
        <strain evidence="2 3">JCM 14283</strain>
    </source>
</reference>
<sequence>MMLLTGGLGDALSDDARTTALLVGPLLASITVTLTAGRPDMPGWVLWSGPGSPRSARARLLKPLVPGALAATAAAAGAYVGLGWSVLGSAAPGLRSTSPNVDWLLPLVVAVAGVLLGSLFVMVVVLPIGAALGARRKWRTDRPESLSRLAFAGAWIGFWTAAAGFIVANPTPPDMGTGAQPRSVERTLADLRDFANVLLGGSPQAPVSSAVAWMARAGTVLLLASLILHWRPRWKAIG</sequence>
<keyword evidence="1" id="KW-0812">Transmembrane</keyword>
<evidence type="ECO:0000256" key="1">
    <source>
        <dbReference type="SAM" id="Phobius"/>
    </source>
</evidence>
<name>A0ABN2U4J8_9MICO</name>
<keyword evidence="1" id="KW-1133">Transmembrane helix</keyword>
<comment type="caution">
    <text evidence="2">The sequence shown here is derived from an EMBL/GenBank/DDBJ whole genome shotgun (WGS) entry which is preliminary data.</text>
</comment>
<feature type="transmembrane region" description="Helical" evidence="1">
    <location>
        <begin position="210"/>
        <end position="230"/>
    </location>
</feature>